<proteinExistence type="predicted"/>
<dbReference type="PROSITE" id="PS51194">
    <property type="entry name" value="HELICASE_CTER"/>
    <property type="match status" value="1"/>
</dbReference>
<dbReference type="GO" id="GO:0008094">
    <property type="term" value="F:ATP-dependent activity, acting on DNA"/>
    <property type="evidence" value="ECO:0007669"/>
    <property type="project" value="TreeGrafter"/>
</dbReference>
<dbReference type="Pfam" id="PF00176">
    <property type="entry name" value="SNF2-rel_dom"/>
    <property type="match status" value="1"/>
</dbReference>
<keyword evidence="1" id="KW-0547">Nucleotide-binding</keyword>
<sequence length="995" mass="111728">MTHYTPFVSHRTQEATHAYHGEFEHSPAKRRRVENEFEQNMSAQTEVNLNPHTYNHMETSTSTCLWAYESSTYQFGQQMTVVDRSVPDAGMNGWKFETNWNAQSQFVFTDAMPQADPATGTEFHAQCSTSILHHSVSIPAASYEYFSEPMPTDNVSRRSSCTPSANNTEANQVCFGMITDLQAELDMALYLPLHDRRAAVFSSPCGLYIGGSLAGTFDERSAQILQVLSEDPLIDIQIILPIPAATMGKPKKLTPGRFGWSPVSINVYGSKSFAGDVGNFCQTCNLYLQDPLECDRNVPYCNPHRFALSEDEPRLTFDLNETSLGKTVTQLHYSNLLDSLVSSGALHELETPPHLRTALLPHQRQALYFMTQRELGWAYEDTSCDIWTKVRGTHHDIYRNNITGTWQQCRPTQFKGGILADAMGLGKSCSMIALMANDWQGDSSHPTALEEGIRGIVEVSATLLIVPPSLILTWEEQLQRHLKSPQSLRIRRHHASRRVLGIDELRRYDVIITTYQTVESEWRTCSQSKPLPLFAAHWRRIVLDEDYVSNRSSNTFKAICDLNAHARWAVTGTPLQNRLGDLATICQFLRVYPYDDRETFERDLVSLWKAGHNDTAISRLKRLFQCILLRRTQGIVDLPTRTDLKFSLKLNHEERDYYSAVESNVASTIDAALNNSSHTATTFASIIQQINELRLICNLGTHRKSAKKTCIPDSGAWNSRTAQRALSALGTTDIITCNVCSLDLNASMMQDGLGSDLILCSTRVMIFSCLKIVCESCMSQDLRLQCGCTPSCLSATALYTPGSTVSEASSPAPSVSDTPEESLPTKIKALVTDLLDQPMGTKSIVFSFWTSTLDLVEKGLLQGSINYTRYDGNTSQSNRSRALKRFREDKDLPVILMTISCSAVGLDITAASRAYIMEPQWNPTVEEQALARVHRMGQTREVTTIRFVMEGTFEERVVETQEKKRELADLLLSSDLHTEKEHSLDRLKYFRSLLK</sequence>
<protein>
    <submittedName>
        <fullName evidence="6">Uncharacterized protein</fullName>
    </submittedName>
</protein>
<dbReference type="Gene3D" id="3.40.50.300">
    <property type="entry name" value="P-loop containing nucleotide triphosphate hydrolases"/>
    <property type="match status" value="1"/>
</dbReference>
<keyword evidence="2" id="KW-0378">Hydrolase</keyword>
<evidence type="ECO:0000256" key="2">
    <source>
        <dbReference type="ARBA" id="ARBA00022801"/>
    </source>
</evidence>
<dbReference type="SMART" id="SM00487">
    <property type="entry name" value="DEXDc"/>
    <property type="match status" value="1"/>
</dbReference>
<organism evidence="6 7">
    <name type="scientific">Cucurbitaria berberidis CBS 394.84</name>
    <dbReference type="NCBI Taxonomy" id="1168544"/>
    <lineage>
        <taxon>Eukaryota</taxon>
        <taxon>Fungi</taxon>
        <taxon>Dikarya</taxon>
        <taxon>Ascomycota</taxon>
        <taxon>Pezizomycotina</taxon>
        <taxon>Dothideomycetes</taxon>
        <taxon>Pleosporomycetidae</taxon>
        <taxon>Pleosporales</taxon>
        <taxon>Pleosporineae</taxon>
        <taxon>Cucurbitariaceae</taxon>
        <taxon>Cucurbitaria</taxon>
    </lineage>
</organism>
<gene>
    <name evidence="6" type="ORF">K460DRAFT_305410</name>
</gene>
<dbReference type="GO" id="GO:0005634">
    <property type="term" value="C:nucleus"/>
    <property type="evidence" value="ECO:0007669"/>
    <property type="project" value="TreeGrafter"/>
</dbReference>
<dbReference type="Gene3D" id="3.40.50.10810">
    <property type="entry name" value="Tandem AAA-ATPase domain"/>
    <property type="match status" value="1"/>
</dbReference>
<dbReference type="GO" id="GO:0006281">
    <property type="term" value="P:DNA repair"/>
    <property type="evidence" value="ECO:0007669"/>
    <property type="project" value="TreeGrafter"/>
</dbReference>
<evidence type="ECO:0000256" key="3">
    <source>
        <dbReference type="ARBA" id="ARBA00022840"/>
    </source>
</evidence>
<evidence type="ECO:0000256" key="1">
    <source>
        <dbReference type="ARBA" id="ARBA00022741"/>
    </source>
</evidence>
<dbReference type="SUPFAM" id="SSF52540">
    <property type="entry name" value="P-loop containing nucleoside triphosphate hydrolases"/>
    <property type="match status" value="2"/>
</dbReference>
<dbReference type="Pfam" id="PF00271">
    <property type="entry name" value="Helicase_C"/>
    <property type="match status" value="1"/>
</dbReference>
<dbReference type="GO" id="GO:0016787">
    <property type="term" value="F:hydrolase activity"/>
    <property type="evidence" value="ECO:0007669"/>
    <property type="project" value="UniProtKB-KW"/>
</dbReference>
<keyword evidence="7" id="KW-1185">Reference proteome</keyword>
<dbReference type="OrthoDB" id="448448at2759"/>
<name>A0A9P4GQ99_9PLEO</name>
<dbReference type="InterPro" id="IPR000330">
    <property type="entry name" value="SNF2_N"/>
</dbReference>
<dbReference type="PROSITE" id="PS51192">
    <property type="entry name" value="HELICASE_ATP_BIND_1"/>
    <property type="match status" value="1"/>
</dbReference>
<dbReference type="CDD" id="cd18793">
    <property type="entry name" value="SF2_C_SNF"/>
    <property type="match status" value="1"/>
</dbReference>
<evidence type="ECO:0000259" key="5">
    <source>
        <dbReference type="PROSITE" id="PS51194"/>
    </source>
</evidence>
<dbReference type="PANTHER" id="PTHR45626">
    <property type="entry name" value="TRANSCRIPTION TERMINATION FACTOR 2-RELATED"/>
    <property type="match status" value="1"/>
</dbReference>
<dbReference type="GO" id="GO:0005524">
    <property type="term" value="F:ATP binding"/>
    <property type="evidence" value="ECO:0007669"/>
    <property type="project" value="UniProtKB-KW"/>
</dbReference>
<keyword evidence="3" id="KW-0067">ATP-binding</keyword>
<evidence type="ECO:0000259" key="4">
    <source>
        <dbReference type="PROSITE" id="PS51192"/>
    </source>
</evidence>
<dbReference type="AlphaFoldDB" id="A0A9P4GQ99"/>
<dbReference type="InterPro" id="IPR014001">
    <property type="entry name" value="Helicase_ATP-bd"/>
</dbReference>
<dbReference type="CDD" id="cd18008">
    <property type="entry name" value="DEXDc_SHPRH-like"/>
    <property type="match status" value="1"/>
</dbReference>
<dbReference type="InterPro" id="IPR001650">
    <property type="entry name" value="Helicase_C-like"/>
</dbReference>
<comment type="caution">
    <text evidence="6">The sequence shown here is derived from an EMBL/GenBank/DDBJ whole genome shotgun (WGS) entry which is preliminary data.</text>
</comment>
<reference evidence="6" key="1">
    <citation type="submission" date="2020-01" db="EMBL/GenBank/DDBJ databases">
        <authorList>
            <consortium name="DOE Joint Genome Institute"/>
            <person name="Haridas S."/>
            <person name="Albert R."/>
            <person name="Binder M."/>
            <person name="Bloem J."/>
            <person name="Labutti K."/>
            <person name="Salamov A."/>
            <person name="Andreopoulos B."/>
            <person name="Baker S.E."/>
            <person name="Barry K."/>
            <person name="Bills G."/>
            <person name="Bluhm B.H."/>
            <person name="Cannon C."/>
            <person name="Castanera R."/>
            <person name="Culley D.E."/>
            <person name="Daum C."/>
            <person name="Ezra D."/>
            <person name="Gonzalez J.B."/>
            <person name="Henrissat B."/>
            <person name="Kuo A."/>
            <person name="Liang C."/>
            <person name="Lipzen A."/>
            <person name="Lutzoni F."/>
            <person name="Magnuson J."/>
            <person name="Mondo S."/>
            <person name="Nolan M."/>
            <person name="Ohm R."/>
            <person name="Pangilinan J."/>
            <person name="Park H.-J."/>
            <person name="Ramirez L."/>
            <person name="Alfaro M."/>
            <person name="Sun H."/>
            <person name="Tritt A."/>
            <person name="Yoshinaga Y."/>
            <person name="Zwiers L.-H."/>
            <person name="Turgeon B.G."/>
            <person name="Goodwin S.B."/>
            <person name="Spatafora J.W."/>
            <person name="Crous P.W."/>
            <person name="Grigoriev I.V."/>
        </authorList>
    </citation>
    <scope>NUCLEOTIDE SEQUENCE</scope>
    <source>
        <strain evidence="6">CBS 394.84</strain>
    </source>
</reference>
<dbReference type="SMART" id="SM00490">
    <property type="entry name" value="HELICc"/>
    <property type="match status" value="1"/>
</dbReference>
<accession>A0A9P4GQ99</accession>
<feature type="domain" description="Helicase C-terminal" evidence="5">
    <location>
        <begin position="826"/>
        <end position="988"/>
    </location>
</feature>
<dbReference type="EMBL" id="ML976615">
    <property type="protein sequence ID" value="KAF1849354.1"/>
    <property type="molecule type" value="Genomic_DNA"/>
</dbReference>
<dbReference type="InterPro" id="IPR050628">
    <property type="entry name" value="SNF2_RAD54_helicase_TF"/>
</dbReference>
<dbReference type="InterPro" id="IPR049730">
    <property type="entry name" value="SNF2/RAD54-like_C"/>
</dbReference>
<dbReference type="Proteomes" id="UP000800039">
    <property type="component" value="Unassembled WGS sequence"/>
</dbReference>
<dbReference type="InterPro" id="IPR038718">
    <property type="entry name" value="SNF2-like_sf"/>
</dbReference>
<dbReference type="InterPro" id="IPR027417">
    <property type="entry name" value="P-loop_NTPase"/>
</dbReference>
<dbReference type="RefSeq" id="XP_040791917.1">
    <property type="nucleotide sequence ID" value="XM_040930010.1"/>
</dbReference>
<dbReference type="GeneID" id="63847262"/>
<evidence type="ECO:0000313" key="6">
    <source>
        <dbReference type="EMBL" id="KAF1849354.1"/>
    </source>
</evidence>
<feature type="domain" description="Helicase ATP-binding" evidence="4">
    <location>
        <begin position="408"/>
        <end position="592"/>
    </location>
</feature>
<evidence type="ECO:0000313" key="7">
    <source>
        <dbReference type="Proteomes" id="UP000800039"/>
    </source>
</evidence>